<feature type="compositionally biased region" description="Acidic residues" evidence="1">
    <location>
        <begin position="88"/>
        <end position="99"/>
    </location>
</feature>
<feature type="domain" description="Tumor necrosis factor receptor member 16 transmembrane" evidence="3">
    <location>
        <begin position="48"/>
        <end position="73"/>
    </location>
</feature>
<organism evidence="4 5">
    <name type="scientific">Priapulus caudatus</name>
    <name type="common">Priapulid worm</name>
    <dbReference type="NCBI Taxonomy" id="37621"/>
    <lineage>
        <taxon>Eukaryota</taxon>
        <taxon>Metazoa</taxon>
        <taxon>Ecdysozoa</taxon>
        <taxon>Scalidophora</taxon>
        <taxon>Priapulida</taxon>
        <taxon>Priapulimorpha</taxon>
        <taxon>Priapulimorphida</taxon>
        <taxon>Priapulidae</taxon>
        <taxon>Priapulus</taxon>
    </lineage>
</organism>
<evidence type="ECO:0000313" key="5">
    <source>
        <dbReference type="RefSeq" id="XP_014675802.1"/>
    </source>
</evidence>
<dbReference type="InterPro" id="IPR041448">
    <property type="entry name" value="TNFR16_TM"/>
</dbReference>
<dbReference type="Gene3D" id="6.10.250.1780">
    <property type="match status" value="1"/>
</dbReference>
<dbReference type="Proteomes" id="UP000695022">
    <property type="component" value="Unplaced"/>
</dbReference>
<keyword evidence="4" id="KW-1185">Reference proteome</keyword>
<feature type="transmembrane region" description="Helical" evidence="2">
    <location>
        <begin position="49"/>
        <end position="69"/>
    </location>
</feature>
<evidence type="ECO:0000256" key="1">
    <source>
        <dbReference type="SAM" id="MobiDB-lite"/>
    </source>
</evidence>
<dbReference type="RefSeq" id="XP_014675802.1">
    <property type="nucleotide sequence ID" value="XM_014820316.1"/>
</dbReference>
<protein>
    <submittedName>
        <fullName evidence="5">Death domain-containing membrane protein NRADD-like</fullName>
    </submittedName>
</protein>
<gene>
    <name evidence="5" type="primary">LOC106815805</name>
</gene>
<dbReference type="GeneID" id="106815805"/>
<reference evidence="5" key="1">
    <citation type="submission" date="2025-08" db="UniProtKB">
        <authorList>
            <consortium name="RefSeq"/>
        </authorList>
    </citation>
    <scope>IDENTIFICATION</scope>
</reference>
<evidence type="ECO:0000313" key="4">
    <source>
        <dbReference type="Proteomes" id="UP000695022"/>
    </source>
</evidence>
<dbReference type="Pfam" id="PF18422">
    <property type="entry name" value="TNFR_16_TM"/>
    <property type="match status" value="1"/>
</dbReference>
<keyword evidence="2" id="KW-0472">Membrane</keyword>
<proteinExistence type="predicted"/>
<evidence type="ECO:0000256" key="2">
    <source>
        <dbReference type="SAM" id="Phobius"/>
    </source>
</evidence>
<keyword evidence="2" id="KW-0812">Transmembrane</keyword>
<evidence type="ECO:0000259" key="3">
    <source>
        <dbReference type="Pfam" id="PF18422"/>
    </source>
</evidence>
<keyword evidence="2" id="KW-1133">Transmembrane helix</keyword>
<name>A0ABM1EUD1_PRICU</name>
<sequence>MLQACSPTQDTICLAKDFSKLRPQLNLGSKSVNVAPSDGVGDASNGHLIPIYCSVLAIVICCLVAYVIYRRRQLWQQKQEKSQKEATADCEEVGDEELALSDGDTRDDVDTRTSVLGNSHASNV</sequence>
<accession>A0ABM1EUD1</accession>
<feature type="region of interest" description="Disordered" evidence="1">
    <location>
        <begin position="80"/>
        <end position="124"/>
    </location>
</feature>